<reference evidence="6 7" key="1">
    <citation type="journal article" date="2018" name="New Phytol.">
        <title>Comparative genomics and transcriptomics depict ericoid mycorrhizal fungi as versatile saprotrophs and plant mutualists.</title>
        <authorList>
            <person name="Martino E."/>
            <person name="Morin E."/>
            <person name="Grelet G.A."/>
            <person name="Kuo A."/>
            <person name="Kohler A."/>
            <person name="Daghino S."/>
            <person name="Barry K.W."/>
            <person name="Cichocki N."/>
            <person name="Clum A."/>
            <person name="Dockter R.B."/>
            <person name="Hainaut M."/>
            <person name="Kuo R.C."/>
            <person name="LaButti K."/>
            <person name="Lindahl B.D."/>
            <person name="Lindquist E.A."/>
            <person name="Lipzen A."/>
            <person name="Khouja H.R."/>
            <person name="Magnuson J."/>
            <person name="Murat C."/>
            <person name="Ohm R.A."/>
            <person name="Singer S.W."/>
            <person name="Spatafora J.W."/>
            <person name="Wang M."/>
            <person name="Veneault-Fourrey C."/>
            <person name="Henrissat B."/>
            <person name="Grigoriev I.V."/>
            <person name="Martin F.M."/>
            <person name="Perotto S."/>
        </authorList>
    </citation>
    <scope>NUCLEOTIDE SEQUENCE [LARGE SCALE GENOMIC DNA]</scope>
    <source>
        <strain evidence="6 7">ATCC 22711</strain>
    </source>
</reference>
<dbReference type="GO" id="GO:0005634">
    <property type="term" value="C:nucleus"/>
    <property type="evidence" value="ECO:0007669"/>
    <property type="project" value="TreeGrafter"/>
</dbReference>
<gene>
    <name evidence="6" type="ORF">M430DRAFT_41035</name>
</gene>
<dbReference type="Pfam" id="PF13426">
    <property type="entry name" value="PAS_9"/>
    <property type="match status" value="1"/>
</dbReference>
<dbReference type="EMBL" id="KZ679009">
    <property type="protein sequence ID" value="PSS22264.1"/>
    <property type="molecule type" value="Genomic_DNA"/>
</dbReference>
<keyword evidence="1" id="KW-0285">Flavoprotein</keyword>
<evidence type="ECO:0000256" key="2">
    <source>
        <dbReference type="ARBA" id="ARBA00022643"/>
    </source>
</evidence>
<dbReference type="Gene3D" id="3.30.450.20">
    <property type="entry name" value="PAS domain"/>
    <property type="match status" value="1"/>
</dbReference>
<proteinExistence type="predicted"/>
<evidence type="ECO:0000256" key="3">
    <source>
        <dbReference type="ARBA" id="ARBA00022991"/>
    </source>
</evidence>
<feature type="region of interest" description="Disordered" evidence="4">
    <location>
        <begin position="1"/>
        <end position="44"/>
    </location>
</feature>
<keyword evidence="2" id="KW-0288">FMN</keyword>
<dbReference type="InParanoid" id="A0A2T3B669"/>
<evidence type="ECO:0000256" key="4">
    <source>
        <dbReference type="SAM" id="MobiDB-lite"/>
    </source>
</evidence>
<keyword evidence="7" id="KW-1185">Reference proteome</keyword>
<evidence type="ECO:0000259" key="5">
    <source>
        <dbReference type="Pfam" id="PF13426"/>
    </source>
</evidence>
<dbReference type="PANTHER" id="PTHR47429">
    <property type="entry name" value="PROTEIN TWIN LOV 1"/>
    <property type="match status" value="1"/>
</dbReference>
<sequence length="224" mass="24484">MDPEHHEQMQRLQQYRRSVAGQSKPAISSSGLAGGSREASSQGLQIRYTPGRSSVEGEPVHDPLIYPGLYAPSGFDMMGILVRVGTRPNPIISLGNVDSSAPLVLCDAAMPDCPIVYCSEPFETLTGYLSSEILGRNCRFLQSPYAGRETTVGSDVNREARAVLREKIARGEEAQVRLVNYKKSGERFVNLVTIVPISWGEGEQSTGYKRYIVGFQADPNMALS</sequence>
<evidence type="ECO:0000256" key="1">
    <source>
        <dbReference type="ARBA" id="ARBA00022630"/>
    </source>
</evidence>
<protein>
    <recommendedName>
        <fullName evidence="5">PAS domain-containing protein</fullName>
    </recommendedName>
</protein>
<dbReference type="CDD" id="cd00130">
    <property type="entry name" value="PAS"/>
    <property type="match status" value="1"/>
</dbReference>
<dbReference type="GeneID" id="36575532"/>
<accession>A0A2T3B669</accession>
<dbReference type="RefSeq" id="XP_024722419.1">
    <property type="nucleotide sequence ID" value="XM_024867451.1"/>
</dbReference>
<organism evidence="6 7">
    <name type="scientific">Amorphotheca resinae ATCC 22711</name>
    <dbReference type="NCBI Taxonomy" id="857342"/>
    <lineage>
        <taxon>Eukaryota</taxon>
        <taxon>Fungi</taxon>
        <taxon>Dikarya</taxon>
        <taxon>Ascomycota</taxon>
        <taxon>Pezizomycotina</taxon>
        <taxon>Leotiomycetes</taxon>
        <taxon>Helotiales</taxon>
        <taxon>Amorphothecaceae</taxon>
        <taxon>Amorphotheca</taxon>
    </lineage>
</organism>
<name>A0A2T3B669_AMORE</name>
<dbReference type="InterPro" id="IPR035965">
    <property type="entry name" value="PAS-like_dom_sf"/>
</dbReference>
<feature type="domain" description="PAS" evidence="5">
    <location>
        <begin position="111"/>
        <end position="203"/>
    </location>
</feature>
<dbReference type="OrthoDB" id="447251at2759"/>
<dbReference type="PANTHER" id="PTHR47429:SF7">
    <property type="entry name" value="GATA-FACTOR"/>
    <property type="match status" value="1"/>
</dbReference>
<evidence type="ECO:0000313" key="7">
    <source>
        <dbReference type="Proteomes" id="UP000241818"/>
    </source>
</evidence>
<dbReference type="AlphaFoldDB" id="A0A2T3B669"/>
<dbReference type="STRING" id="857342.A0A2T3B669"/>
<keyword evidence="3" id="KW-0157">Chromophore</keyword>
<evidence type="ECO:0000313" key="6">
    <source>
        <dbReference type="EMBL" id="PSS22264.1"/>
    </source>
</evidence>
<dbReference type="SUPFAM" id="SSF55785">
    <property type="entry name" value="PYP-like sensor domain (PAS domain)"/>
    <property type="match status" value="1"/>
</dbReference>
<dbReference type="Proteomes" id="UP000241818">
    <property type="component" value="Unassembled WGS sequence"/>
</dbReference>
<dbReference type="InterPro" id="IPR000014">
    <property type="entry name" value="PAS"/>
</dbReference>